<feature type="domain" description="J" evidence="7">
    <location>
        <begin position="36"/>
        <end position="101"/>
    </location>
</feature>
<dbReference type="PROSITE" id="PS50076">
    <property type="entry name" value="DNAJ_2"/>
    <property type="match status" value="1"/>
</dbReference>
<keyword evidence="5" id="KW-0539">Nucleus</keyword>
<dbReference type="GO" id="GO:0000390">
    <property type="term" value="P:spliceosomal complex disassembly"/>
    <property type="evidence" value="ECO:0007669"/>
    <property type="project" value="TreeGrafter"/>
</dbReference>
<dbReference type="PANTHER" id="PTHR44313:SF1">
    <property type="entry name" value="DNAJ HOMOLOG SUBFAMILY C MEMBER 17"/>
    <property type="match status" value="1"/>
</dbReference>
<feature type="compositionally biased region" description="Low complexity" evidence="6">
    <location>
        <begin position="133"/>
        <end position="143"/>
    </location>
</feature>
<dbReference type="VEuPathDB" id="FungiDB:AB675_1386"/>
<name>A0A0N1GXQ5_9EURO</name>
<dbReference type="EMBL" id="LFJN01000044">
    <property type="protein sequence ID" value="KPI35126.1"/>
    <property type="molecule type" value="Genomic_DNA"/>
</dbReference>
<dbReference type="AlphaFoldDB" id="A0A0N1GXQ5"/>
<organism evidence="8 9">
    <name type="scientific">Cyphellophora attinorum</name>
    <dbReference type="NCBI Taxonomy" id="1664694"/>
    <lineage>
        <taxon>Eukaryota</taxon>
        <taxon>Fungi</taxon>
        <taxon>Dikarya</taxon>
        <taxon>Ascomycota</taxon>
        <taxon>Pezizomycotina</taxon>
        <taxon>Eurotiomycetes</taxon>
        <taxon>Chaetothyriomycetidae</taxon>
        <taxon>Chaetothyriales</taxon>
        <taxon>Cyphellophoraceae</taxon>
        <taxon>Cyphellophora</taxon>
    </lineage>
</organism>
<evidence type="ECO:0000259" key="7">
    <source>
        <dbReference type="PROSITE" id="PS50076"/>
    </source>
</evidence>
<dbReference type="GO" id="GO:0005737">
    <property type="term" value="C:cytoplasm"/>
    <property type="evidence" value="ECO:0007669"/>
    <property type="project" value="UniProtKB-SubCell"/>
</dbReference>
<dbReference type="PANTHER" id="PTHR44313">
    <property type="entry name" value="DNAJ HOMOLOG SUBFAMILY C MEMBER 17"/>
    <property type="match status" value="1"/>
</dbReference>
<dbReference type="GO" id="GO:0005681">
    <property type="term" value="C:spliceosomal complex"/>
    <property type="evidence" value="ECO:0007669"/>
    <property type="project" value="TreeGrafter"/>
</dbReference>
<dbReference type="Proteomes" id="UP000038010">
    <property type="component" value="Unassembled WGS sequence"/>
</dbReference>
<dbReference type="OrthoDB" id="376357at2759"/>
<dbReference type="SUPFAM" id="SSF46565">
    <property type="entry name" value="Chaperone J-domain"/>
    <property type="match status" value="1"/>
</dbReference>
<dbReference type="InterPro" id="IPR036869">
    <property type="entry name" value="J_dom_sf"/>
</dbReference>
<dbReference type="Gene3D" id="3.30.70.330">
    <property type="match status" value="1"/>
</dbReference>
<evidence type="ECO:0000256" key="3">
    <source>
        <dbReference type="ARBA" id="ARBA00022490"/>
    </source>
</evidence>
<evidence type="ECO:0000256" key="1">
    <source>
        <dbReference type="ARBA" id="ARBA00004123"/>
    </source>
</evidence>
<feature type="compositionally biased region" description="Basic and acidic residues" evidence="6">
    <location>
        <begin position="200"/>
        <end position="216"/>
    </location>
</feature>
<accession>A0A0N1GXQ5</accession>
<evidence type="ECO:0000256" key="5">
    <source>
        <dbReference type="ARBA" id="ARBA00023242"/>
    </source>
</evidence>
<evidence type="ECO:0000256" key="6">
    <source>
        <dbReference type="SAM" id="MobiDB-lite"/>
    </source>
</evidence>
<evidence type="ECO:0000313" key="8">
    <source>
        <dbReference type="EMBL" id="KPI35126.1"/>
    </source>
</evidence>
<feature type="compositionally biased region" description="Basic and acidic residues" evidence="6">
    <location>
        <begin position="166"/>
        <end position="185"/>
    </location>
</feature>
<sequence length="328" mass="36628">MSEKIAQPPEPALCRYLSSPHILENGATQAPAPEIDYYALLSIPPAATESEIRRAYRKTSILYHPDKVEPTPANLDKFHQLQIALNTLTDPEEKAKYDQGRQAKLRRKAENDALDLRTRQLKEDLERREAEGARANGNGATNGVKRAWSERELEINRIREENRRRMAEMGAARVRERERREREAEAAAAAEAEAAEEQERESSKTSREDAESKVDDAQPYGKPNNPSTPASDDELQRCVKVRWFKGSGGLDIDQEALEDRFPAGEVESVVILKDKKKKRRIDGGNDKVVMGTAVIVFSTLAAAKAAVKAGPWVDVESVEWAVRAGSED</sequence>
<evidence type="ECO:0000256" key="2">
    <source>
        <dbReference type="ARBA" id="ARBA00004496"/>
    </source>
</evidence>
<reference evidence="8 9" key="1">
    <citation type="submission" date="2015-06" db="EMBL/GenBank/DDBJ databases">
        <title>Draft genome of the ant-associated black yeast Phialophora attae CBS 131958.</title>
        <authorList>
            <person name="Moreno L.F."/>
            <person name="Stielow B.J."/>
            <person name="de Hoog S."/>
            <person name="Vicente V.A."/>
            <person name="Weiss V.A."/>
            <person name="de Vries M."/>
            <person name="Cruz L.M."/>
            <person name="Souza E.M."/>
        </authorList>
    </citation>
    <scope>NUCLEOTIDE SEQUENCE [LARGE SCALE GENOMIC DNA]</scope>
    <source>
        <strain evidence="8 9">CBS 131958</strain>
    </source>
</reference>
<dbReference type="PRINTS" id="PR00625">
    <property type="entry name" value="JDOMAIN"/>
</dbReference>
<dbReference type="Gene3D" id="1.10.287.110">
    <property type="entry name" value="DnaJ domain"/>
    <property type="match status" value="1"/>
</dbReference>
<keyword evidence="4" id="KW-0143">Chaperone</keyword>
<comment type="caution">
    <text evidence="8">The sequence shown here is derived from an EMBL/GenBank/DDBJ whole genome shotgun (WGS) entry which is preliminary data.</text>
</comment>
<dbReference type="InterPro" id="IPR052094">
    <property type="entry name" value="Pre-mRNA-splicing_ERAD"/>
</dbReference>
<dbReference type="InterPro" id="IPR001623">
    <property type="entry name" value="DnaJ_domain"/>
</dbReference>
<comment type="subcellular location">
    <subcellularLocation>
        <location evidence="2">Cytoplasm</location>
    </subcellularLocation>
    <subcellularLocation>
        <location evidence="1">Nucleus</location>
    </subcellularLocation>
</comment>
<keyword evidence="9" id="KW-1185">Reference proteome</keyword>
<dbReference type="InterPro" id="IPR012677">
    <property type="entry name" value="Nucleotide-bd_a/b_plait_sf"/>
</dbReference>
<dbReference type="SMART" id="SM00271">
    <property type="entry name" value="DnaJ"/>
    <property type="match status" value="1"/>
</dbReference>
<evidence type="ECO:0000256" key="4">
    <source>
        <dbReference type="ARBA" id="ARBA00023186"/>
    </source>
</evidence>
<proteinExistence type="predicted"/>
<gene>
    <name evidence="8" type="ORF">AB675_1386</name>
</gene>
<dbReference type="Pfam" id="PF00226">
    <property type="entry name" value="DnaJ"/>
    <property type="match status" value="1"/>
</dbReference>
<feature type="region of interest" description="Disordered" evidence="6">
    <location>
        <begin position="116"/>
        <end position="145"/>
    </location>
</feature>
<dbReference type="CDD" id="cd06257">
    <property type="entry name" value="DnaJ"/>
    <property type="match status" value="1"/>
</dbReference>
<feature type="compositionally biased region" description="Basic and acidic residues" evidence="6">
    <location>
        <begin position="116"/>
        <end position="132"/>
    </location>
</feature>
<dbReference type="RefSeq" id="XP_017995089.1">
    <property type="nucleotide sequence ID" value="XM_018141271.1"/>
</dbReference>
<feature type="region of interest" description="Disordered" evidence="6">
    <location>
        <begin position="166"/>
        <end position="234"/>
    </location>
</feature>
<evidence type="ECO:0000313" key="9">
    <source>
        <dbReference type="Proteomes" id="UP000038010"/>
    </source>
</evidence>
<protein>
    <submittedName>
        <fullName evidence="8">Pre-mRNA-splicing factor cwf23</fullName>
    </submittedName>
</protein>
<dbReference type="GeneID" id="28733151"/>
<dbReference type="STRING" id="1664694.A0A0N1GXQ5"/>
<keyword evidence="3" id="KW-0963">Cytoplasm</keyword>